<feature type="domain" description="Multidrug resistance protein MdtA-like barrel-sandwich hybrid" evidence="5">
    <location>
        <begin position="63"/>
        <end position="206"/>
    </location>
</feature>
<evidence type="ECO:0000259" key="5">
    <source>
        <dbReference type="Pfam" id="PF25917"/>
    </source>
</evidence>
<feature type="compositionally biased region" description="Basic and acidic residues" evidence="2">
    <location>
        <begin position="425"/>
        <end position="446"/>
    </location>
</feature>
<evidence type="ECO:0000256" key="1">
    <source>
        <dbReference type="ARBA" id="ARBA00009477"/>
    </source>
</evidence>
<evidence type="ECO:0000259" key="6">
    <source>
        <dbReference type="Pfam" id="PF25944"/>
    </source>
</evidence>
<dbReference type="SUPFAM" id="SSF111369">
    <property type="entry name" value="HlyD-like secretion proteins"/>
    <property type="match status" value="1"/>
</dbReference>
<dbReference type="Pfam" id="PF25917">
    <property type="entry name" value="BSH_RND"/>
    <property type="match status" value="1"/>
</dbReference>
<name>A0A212IVS1_9DELT</name>
<dbReference type="PANTHER" id="PTHR30158:SF3">
    <property type="entry name" value="MULTIDRUG EFFLUX PUMP SUBUNIT ACRA-RELATED"/>
    <property type="match status" value="1"/>
</dbReference>
<dbReference type="InterPro" id="IPR006143">
    <property type="entry name" value="RND_pump_MFP"/>
</dbReference>
<keyword evidence="3" id="KW-0732">Signal</keyword>
<evidence type="ECO:0000259" key="4">
    <source>
        <dbReference type="Pfam" id="PF25876"/>
    </source>
</evidence>
<feature type="region of interest" description="Disordered" evidence="2">
    <location>
        <begin position="403"/>
        <end position="460"/>
    </location>
</feature>
<dbReference type="InterPro" id="IPR058624">
    <property type="entry name" value="MdtA-like_HH"/>
</dbReference>
<dbReference type="InterPro" id="IPR058625">
    <property type="entry name" value="MdtA-like_BSH"/>
</dbReference>
<dbReference type="Pfam" id="PF25944">
    <property type="entry name" value="Beta-barrel_RND"/>
    <property type="match status" value="1"/>
</dbReference>
<evidence type="ECO:0000313" key="7">
    <source>
        <dbReference type="EMBL" id="SBV91259.1"/>
    </source>
</evidence>
<feature type="domain" description="Multidrug resistance protein MdtA-like beta-barrel" evidence="6">
    <location>
        <begin position="211"/>
        <end position="309"/>
    </location>
</feature>
<dbReference type="Gene3D" id="2.40.420.20">
    <property type="match status" value="1"/>
</dbReference>
<feature type="domain" description="Multidrug resistance protein MdtA-like alpha-helical hairpin" evidence="4">
    <location>
        <begin position="104"/>
        <end position="173"/>
    </location>
</feature>
<dbReference type="Gene3D" id="1.10.287.470">
    <property type="entry name" value="Helix hairpin bin"/>
    <property type="match status" value="1"/>
</dbReference>
<dbReference type="InterPro" id="IPR058626">
    <property type="entry name" value="MdtA-like_b-barrel"/>
</dbReference>
<dbReference type="GO" id="GO:0022857">
    <property type="term" value="F:transmembrane transporter activity"/>
    <property type="evidence" value="ECO:0007669"/>
    <property type="project" value="InterPro"/>
</dbReference>
<dbReference type="PROSITE" id="PS51257">
    <property type="entry name" value="PROKAR_LIPOPROTEIN"/>
    <property type="match status" value="1"/>
</dbReference>
<dbReference type="Gene3D" id="2.40.30.170">
    <property type="match status" value="1"/>
</dbReference>
<reference evidence="7" key="1">
    <citation type="submission" date="2016-04" db="EMBL/GenBank/DDBJ databases">
        <authorList>
            <person name="Evans L.H."/>
            <person name="Alamgir A."/>
            <person name="Owens N."/>
            <person name="Weber N.D."/>
            <person name="Virtaneva K."/>
            <person name="Barbian K."/>
            <person name="Babar A."/>
            <person name="Rosenke K."/>
        </authorList>
    </citation>
    <scope>NUCLEOTIDE SEQUENCE</scope>
    <source>
        <strain evidence="7">86</strain>
    </source>
</reference>
<dbReference type="GO" id="GO:0046677">
    <property type="term" value="P:response to antibiotic"/>
    <property type="evidence" value="ECO:0007669"/>
    <property type="project" value="TreeGrafter"/>
</dbReference>
<dbReference type="AlphaFoldDB" id="A0A212IVS1"/>
<evidence type="ECO:0000256" key="3">
    <source>
        <dbReference type="SAM" id="SignalP"/>
    </source>
</evidence>
<feature type="compositionally biased region" description="Low complexity" evidence="2">
    <location>
        <begin position="447"/>
        <end position="460"/>
    </location>
</feature>
<gene>
    <name evidence="7" type="primary">acrE</name>
    <name evidence="7" type="ORF">KL86DPRO_10163</name>
</gene>
<dbReference type="PANTHER" id="PTHR30158">
    <property type="entry name" value="ACRA/E-RELATED COMPONENT OF DRUG EFFLUX TRANSPORTER"/>
    <property type="match status" value="1"/>
</dbReference>
<dbReference type="EMBL" id="FLUQ01000001">
    <property type="protein sequence ID" value="SBV91259.1"/>
    <property type="molecule type" value="Genomic_DNA"/>
</dbReference>
<proteinExistence type="inferred from homology"/>
<feature type="compositionally biased region" description="Low complexity" evidence="2">
    <location>
        <begin position="403"/>
        <end position="424"/>
    </location>
</feature>
<keyword evidence="7" id="KW-0449">Lipoprotein</keyword>
<dbReference type="Pfam" id="PF25876">
    <property type="entry name" value="HH_MFP_RND"/>
    <property type="match status" value="1"/>
</dbReference>
<organism evidence="7">
    <name type="scientific">uncultured delta proteobacterium</name>
    <dbReference type="NCBI Taxonomy" id="34034"/>
    <lineage>
        <taxon>Bacteria</taxon>
        <taxon>Deltaproteobacteria</taxon>
        <taxon>environmental samples</taxon>
    </lineage>
</organism>
<accession>A0A212IVS1</accession>
<dbReference type="NCBIfam" id="TIGR01730">
    <property type="entry name" value="RND_mfp"/>
    <property type="match status" value="1"/>
</dbReference>
<comment type="similarity">
    <text evidence="1">Belongs to the membrane fusion protein (MFP) (TC 8.A.1) family.</text>
</comment>
<sequence>MRIPRRYILFLAVLGMVPAAFLAGCDKGPQQMQMPTPEVTYLTVKTERVELTSELSGRTSALEVAEVRPQVTGIIQKRLFDEGQEVAEGQQLYQIDPALYEASLAEAKAALLRAEANFTAAQLMANRSAQAVKVNAVSRQENDNAFASMNQARAEVVAAKAAVDTASINIRYTKVNAPIAGHIGISSVTPGALVTANQGQALATIQRMDQMYVDLTQSSAELLRLKRSMMEGRLVSAGDGAAKVKLKLEDGQLYDIEGALQLADITVDTGTGAITVRAKFDNPMREITAGRRERLLFPGMFVRAILQEAVNERGILIPQRAVGRDTMGRATVYCVREVEPTKAEIEAAQKAGKTAEKSTKAMEEVIEIDRSIGKDYLVRSGLNVGDKVILDGRVKVRPGAVVKPVPYVPPKAADAPSGKAADASSGKEADASSGKEADASSGKEADASSASGSNGAPAAK</sequence>
<protein>
    <submittedName>
        <fullName evidence="7">Cytoplasmic membrane lipoprotein</fullName>
    </submittedName>
</protein>
<dbReference type="GO" id="GO:0005886">
    <property type="term" value="C:plasma membrane"/>
    <property type="evidence" value="ECO:0007669"/>
    <property type="project" value="TreeGrafter"/>
</dbReference>
<dbReference type="Gene3D" id="2.40.50.100">
    <property type="match status" value="1"/>
</dbReference>
<evidence type="ECO:0000256" key="2">
    <source>
        <dbReference type="SAM" id="MobiDB-lite"/>
    </source>
</evidence>
<feature type="chain" id="PRO_5012262030" evidence="3">
    <location>
        <begin position="23"/>
        <end position="460"/>
    </location>
</feature>
<feature type="signal peptide" evidence="3">
    <location>
        <begin position="1"/>
        <end position="22"/>
    </location>
</feature>